<dbReference type="STRING" id="1194090.SAMN05443144_105163"/>
<dbReference type="AlphaFoldDB" id="A0A1M4YVX6"/>
<dbReference type="EMBL" id="FQUS01000005">
    <property type="protein sequence ID" value="SHF09496.1"/>
    <property type="molecule type" value="Genomic_DNA"/>
</dbReference>
<reference evidence="1 2" key="1">
    <citation type="submission" date="2016-11" db="EMBL/GenBank/DDBJ databases">
        <authorList>
            <person name="Jaros S."/>
            <person name="Januszkiewicz K."/>
            <person name="Wedrychowicz H."/>
        </authorList>
    </citation>
    <scope>NUCLEOTIDE SEQUENCE [LARGE SCALE GENOMIC DNA]</scope>
    <source>
        <strain evidence="1 2">DSM 21986</strain>
    </source>
</reference>
<evidence type="ECO:0000313" key="2">
    <source>
        <dbReference type="Proteomes" id="UP000184041"/>
    </source>
</evidence>
<name>A0A1M4YVX6_9BACT</name>
<protein>
    <recommendedName>
        <fullName evidence="3">NAD dependent epimerase/dehydratase family protein</fullName>
    </recommendedName>
</protein>
<proteinExistence type="predicted"/>
<sequence length="52" mass="5664">MVLVAGATTHLGAATMAYLLKTHQPTTGWCLQETKTKQDANGRHKTKVRANI</sequence>
<evidence type="ECO:0000313" key="1">
    <source>
        <dbReference type="EMBL" id="SHF09496.1"/>
    </source>
</evidence>
<keyword evidence="2" id="KW-1185">Reference proteome</keyword>
<organism evidence="1 2">
    <name type="scientific">Fodinibius roseus</name>
    <dbReference type="NCBI Taxonomy" id="1194090"/>
    <lineage>
        <taxon>Bacteria</taxon>
        <taxon>Pseudomonadati</taxon>
        <taxon>Balneolota</taxon>
        <taxon>Balneolia</taxon>
        <taxon>Balneolales</taxon>
        <taxon>Balneolaceae</taxon>
        <taxon>Fodinibius</taxon>
    </lineage>
</organism>
<evidence type="ECO:0008006" key="3">
    <source>
        <dbReference type="Google" id="ProtNLM"/>
    </source>
</evidence>
<dbReference type="Proteomes" id="UP000184041">
    <property type="component" value="Unassembled WGS sequence"/>
</dbReference>
<gene>
    <name evidence="1" type="ORF">SAMN05443144_105163</name>
</gene>
<accession>A0A1M4YVX6</accession>